<proteinExistence type="predicted"/>
<evidence type="ECO:0000313" key="2">
    <source>
        <dbReference type="Proteomes" id="UP001157502"/>
    </source>
</evidence>
<evidence type="ECO:0000313" key="1">
    <source>
        <dbReference type="EMBL" id="KAJ7991743.1"/>
    </source>
</evidence>
<name>A0ACC2FKD0_DALPE</name>
<reference evidence="1" key="1">
    <citation type="submission" date="2021-05" db="EMBL/GenBank/DDBJ databases">
        <authorList>
            <person name="Pan Q."/>
            <person name="Jouanno E."/>
            <person name="Zahm M."/>
            <person name="Klopp C."/>
            <person name="Cabau C."/>
            <person name="Louis A."/>
            <person name="Berthelot C."/>
            <person name="Parey E."/>
            <person name="Roest Crollius H."/>
            <person name="Montfort J."/>
            <person name="Robinson-Rechavi M."/>
            <person name="Bouchez O."/>
            <person name="Lampietro C."/>
            <person name="Lopez Roques C."/>
            <person name="Donnadieu C."/>
            <person name="Postlethwait J."/>
            <person name="Bobe J."/>
            <person name="Dillon D."/>
            <person name="Chandos A."/>
            <person name="von Hippel F."/>
            <person name="Guiguen Y."/>
        </authorList>
    </citation>
    <scope>NUCLEOTIDE SEQUENCE</scope>
    <source>
        <strain evidence="1">YG-Jan2019</strain>
    </source>
</reference>
<sequence length="136" mass="15222">MIRRLALTSQRLLVITIQHASRQSPLPPERPCPVHCSHRKVKRIGFVRTLAARCLHTAGGHQLGCPSRLNVGKTCAKLSGLSQRRHRPCSRWAAPCNRWAGTVVCPLRSDEFERARMGDVSADEWSVFDLTSPQNC</sequence>
<comment type="caution">
    <text evidence="1">The sequence shown here is derived from an EMBL/GenBank/DDBJ whole genome shotgun (WGS) entry which is preliminary data.</text>
</comment>
<organism evidence="1 2">
    <name type="scientific">Dallia pectoralis</name>
    <name type="common">Alaska blackfish</name>
    <dbReference type="NCBI Taxonomy" id="75939"/>
    <lineage>
        <taxon>Eukaryota</taxon>
        <taxon>Metazoa</taxon>
        <taxon>Chordata</taxon>
        <taxon>Craniata</taxon>
        <taxon>Vertebrata</taxon>
        <taxon>Euteleostomi</taxon>
        <taxon>Actinopterygii</taxon>
        <taxon>Neopterygii</taxon>
        <taxon>Teleostei</taxon>
        <taxon>Protacanthopterygii</taxon>
        <taxon>Esociformes</taxon>
        <taxon>Umbridae</taxon>
        <taxon>Dallia</taxon>
    </lineage>
</organism>
<dbReference type="Proteomes" id="UP001157502">
    <property type="component" value="Chromosome 26"/>
</dbReference>
<accession>A0ACC2FKD0</accession>
<keyword evidence="2" id="KW-1185">Reference proteome</keyword>
<protein>
    <submittedName>
        <fullName evidence="1">Uncharacterized protein</fullName>
    </submittedName>
</protein>
<dbReference type="EMBL" id="CM055753">
    <property type="protein sequence ID" value="KAJ7991743.1"/>
    <property type="molecule type" value="Genomic_DNA"/>
</dbReference>
<gene>
    <name evidence="1" type="ORF">DPEC_G00287050</name>
</gene>